<dbReference type="PANTHER" id="PTHR23150">
    <property type="entry name" value="SULFATASE MODIFYING FACTOR 1, 2"/>
    <property type="match status" value="1"/>
</dbReference>
<keyword evidence="3" id="KW-1185">Reference proteome</keyword>
<gene>
    <name evidence="2" type="ORF">E6C50_16855</name>
</gene>
<evidence type="ECO:0000313" key="3">
    <source>
        <dbReference type="Proteomes" id="UP000307507"/>
    </source>
</evidence>
<evidence type="ECO:0000259" key="1">
    <source>
        <dbReference type="Pfam" id="PF03781"/>
    </source>
</evidence>
<dbReference type="Gene3D" id="3.90.1580.10">
    <property type="entry name" value="paralog of FGE (formylglycine-generating enzyme)"/>
    <property type="match status" value="1"/>
</dbReference>
<dbReference type="EMBL" id="SSNZ01000012">
    <property type="protein sequence ID" value="THF47430.1"/>
    <property type="molecule type" value="Genomic_DNA"/>
</dbReference>
<dbReference type="InterPro" id="IPR005532">
    <property type="entry name" value="SUMF_dom"/>
</dbReference>
<reference evidence="2 3" key="1">
    <citation type="submission" date="2019-04" db="EMBL/GenBank/DDBJ databases">
        <title>Flavobacterium sp. nov. isolated from construction timber.</title>
        <authorList>
            <person name="Lin S.-Y."/>
            <person name="Chang C.-T."/>
            <person name="Young C.-C."/>
        </authorList>
    </citation>
    <scope>NUCLEOTIDE SEQUENCE [LARGE SCALE GENOMIC DNA]</scope>
    <source>
        <strain evidence="2 3">CC-CTC003</strain>
    </source>
</reference>
<feature type="domain" description="Sulfatase-modifying factor enzyme-like" evidence="1">
    <location>
        <begin position="25"/>
        <end position="254"/>
    </location>
</feature>
<dbReference type="OrthoDB" id="9768004at2"/>
<dbReference type="Pfam" id="PF03781">
    <property type="entry name" value="FGE-sulfatase"/>
    <property type="match status" value="1"/>
</dbReference>
<evidence type="ECO:0000313" key="2">
    <source>
        <dbReference type="EMBL" id="THF47430.1"/>
    </source>
</evidence>
<proteinExistence type="predicted"/>
<dbReference type="InterPro" id="IPR042095">
    <property type="entry name" value="SUMF_sf"/>
</dbReference>
<organism evidence="2 3">
    <name type="scientific">Flavobacterium supellecticarium</name>
    <dbReference type="NCBI Taxonomy" id="2565924"/>
    <lineage>
        <taxon>Bacteria</taxon>
        <taxon>Pseudomonadati</taxon>
        <taxon>Bacteroidota</taxon>
        <taxon>Flavobacteriia</taxon>
        <taxon>Flavobacteriales</taxon>
        <taxon>Flavobacteriaceae</taxon>
        <taxon>Flavobacterium</taxon>
    </lineage>
</organism>
<dbReference type="InterPro" id="IPR051043">
    <property type="entry name" value="Sulfatase_Mod_Factor_Kinase"/>
</dbReference>
<comment type="caution">
    <text evidence="2">The sequence shown here is derived from an EMBL/GenBank/DDBJ whole genome shotgun (WGS) entry which is preliminary data.</text>
</comment>
<dbReference type="GO" id="GO:0120147">
    <property type="term" value="F:formylglycine-generating oxidase activity"/>
    <property type="evidence" value="ECO:0007669"/>
    <property type="project" value="TreeGrafter"/>
</dbReference>
<name>A0A4S3ZPM3_9FLAO</name>
<dbReference type="Proteomes" id="UP000307507">
    <property type="component" value="Unassembled WGS sequence"/>
</dbReference>
<sequence length="258" mass="30090">MYKGDKKAFFLLLFFLLFVSLNAQNTKMVLIKKGSFVPLYGDVNKKSVTIDAFKMDIYPVTNEEYLSFLKEKASYRRSVIKRIFADISYLEYWKNDLDYGENNGKAPVTNVSWFAAKKYCEYKGKRLPALDEWEYAAMADQKHRDARTKVAYNNDILGWYEKRNTFNRSVGQTCKNYWGLYDMHGLIWEWTFDFNSIFLSGESRKDRNTDVSLFCGGASVNATDLMNYAAFMRYAFRSSLKANYSSRNLGFRCACDVK</sequence>
<dbReference type="SUPFAM" id="SSF56436">
    <property type="entry name" value="C-type lectin-like"/>
    <property type="match status" value="1"/>
</dbReference>
<dbReference type="RefSeq" id="WP_136404419.1">
    <property type="nucleotide sequence ID" value="NZ_SSNZ01000012.1"/>
</dbReference>
<protein>
    <submittedName>
        <fullName evidence="2">Formylglycine-generating enzyme family protein</fullName>
    </submittedName>
</protein>
<dbReference type="InterPro" id="IPR016187">
    <property type="entry name" value="CTDL_fold"/>
</dbReference>
<dbReference type="PANTHER" id="PTHR23150:SF19">
    <property type="entry name" value="FORMYLGLYCINE-GENERATING ENZYME"/>
    <property type="match status" value="1"/>
</dbReference>
<accession>A0A4S3ZPM3</accession>
<dbReference type="AlphaFoldDB" id="A0A4S3ZPM3"/>